<protein>
    <recommendedName>
        <fullName evidence="12">Cysteine--tRNA ligase</fullName>
        <ecNumber evidence="12">6.1.1.16</ecNumber>
    </recommendedName>
    <alternativeName>
        <fullName evidence="12">Cysteinyl-tRNA synthetase</fullName>
        <shortName evidence="12">CysRS</shortName>
    </alternativeName>
</protein>
<dbReference type="GO" id="GO:0005829">
    <property type="term" value="C:cytosol"/>
    <property type="evidence" value="ECO:0007669"/>
    <property type="project" value="TreeGrafter"/>
</dbReference>
<dbReference type="GO" id="GO:0005524">
    <property type="term" value="F:ATP binding"/>
    <property type="evidence" value="ECO:0007669"/>
    <property type="project" value="UniProtKB-UniRule"/>
</dbReference>
<comment type="catalytic activity">
    <reaction evidence="12">
        <text>tRNA(Cys) + L-cysteine + ATP = L-cysteinyl-tRNA(Cys) + AMP + diphosphate</text>
        <dbReference type="Rhea" id="RHEA:17773"/>
        <dbReference type="Rhea" id="RHEA-COMP:9661"/>
        <dbReference type="Rhea" id="RHEA-COMP:9679"/>
        <dbReference type="ChEBI" id="CHEBI:30616"/>
        <dbReference type="ChEBI" id="CHEBI:33019"/>
        <dbReference type="ChEBI" id="CHEBI:35235"/>
        <dbReference type="ChEBI" id="CHEBI:78442"/>
        <dbReference type="ChEBI" id="CHEBI:78517"/>
        <dbReference type="ChEBI" id="CHEBI:456215"/>
        <dbReference type="EC" id="6.1.1.16"/>
    </reaction>
</comment>
<dbReference type="SMART" id="SM00840">
    <property type="entry name" value="DALR_2"/>
    <property type="match status" value="1"/>
</dbReference>
<name>A0A1M7I216_9BACT</name>
<feature type="domain" description="Cysteinyl-tRNA synthetase class Ia DALR" evidence="13">
    <location>
        <begin position="419"/>
        <end position="491"/>
    </location>
</feature>
<evidence type="ECO:0000256" key="3">
    <source>
        <dbReference type="ARBA" id="ARBA00011245"/>
    </source>
</evidence>
<dbReference type="InterPro" id="IPR009080">
    <property type="entry name" value="tRNAsynth_Ia_anticodon-bd"/>
</dbReference>
<feature type="short sequence motif" description="'KMSKS' region" evidence="12">
    <location>
        <begin position="325"/>
        <end position="329"/>
    </location>
</feature>
<evidence type="ECO:0000256" key="5">
    <source>
        <dbReference type="ARBA" id="ARBA00022598"/>
    </source>
</evidence>
<feature type="binding site" evidence="12">
    <location>
        <position position="293"/>
    </location>
    <ligand>
        <name>Zn(2+)</name>
        <dbReference type="ChEBI" id="CHEBI:29105"/>
    </ligand>
</feature>
<evidence type="ECO:0000313" key="14">
    <source>
        <dbReference type="EMBL" id="SHM34679.1"/>
    </source>
</evidence>
<evidence type="ECO:0000256" key="10">
    <source>
        <dbReference type="ARBA" id="ARBA00022917"/>
    </source>
</evidence>
<keyword evidence="4 12" id="KW-0963">Cytoplasm</keyword>
<feature type="binding site" evidence="12">
    <location>
        <position position="328"/>
    </location>
    <ligand>
        <name>ATP</name>
        <dbReference type="ChEBI" id="CHEBI:30616"/>
    </ligand>
</feature>
<evidence type="ECO:0000256" key="9">
    <source>
        <dbReference type="ARBA" id="ARBA00022840"/>
    </source>
</evidence>
<evidence type="ECO:0000256" key="1">
    <source>
        <dbReference type="ARBA" id="ARBA00004496"/>
    </source>
</evidence>
<dbReference type="Gene3D" id="3.40.50.620">
    <property type="entry name" value="HUPs"/>
    <property type="match status" value="1"/>
</dbReference>
<keyword evidence="15" id="KW-1185">Reference proteome</keyword>
<dbReference type="SUPFAM" id="SSF47323">
    <property type="entry name" value="Anticodon-binding domain of a subclass of class I aminoacyl-tRNA synthetases"/>
    <property type="match status" value="1"/>
</dbReference>
<feature type="binding site" evidence="12">
    <location>
        <position position="297"/>
    </location>
    <ligand>
        <name>Zn(2+)</name>
        <dbReference type="ChEBI" id="CHEBI:29105"/>
    </ligand>
</feature>
<dbReference type="AlphaFoldDB" id="A0A1M7I216"/>
<dbReference type="Pfam" id="PF01406">
    <property type="entry name" value="tRNA-synt_1e"/>
    <property type="match status" value="1"/>
</dbReference>
<accession>A0A1M7I216</accession>
<dbReference type="InterPro" id="IPR014729">
    <property type="entry name" value="Rossmann-like_a/b/a_fold"/>
</dbReference>
<dbReference type="Proteomes" id="UP000184420">
    <property type="component" value="Unassembled WGS sequence"/>
</dbReference>
<evidence type="ECO:0000256" key="2">
    <source>
        <dbReference type="ARBA" id="ARBA00005594"/>
    </source>
</evidence>
<evidence type="ECO:0000256" key="6">
    <source>
        <dbReference type="ARBA" id="ARBA00022723"/>
    </source>
</evidence>
<keyword evidence="10 12" id="KW-0648">Protein biosynthesis</keyword>
<feature type="binding site" evidence="12">
    <location>
        <position position="73"/>
    </location>
    <ligand>
        <name>Zn(2+)</name>
        <dbReference type="ChEBI" id="CHEBI:29105"/>
    </ligand>
</feature>
<dbReference type="InterPro" id="IPR032678">
    <property type="entry name" value="tRNA-synt_1_cat_dom"/>
</dbReference>
<dbReference type="CDD" id="cd00672">
    <property type="entry name" value="CysRS_core"/>
    <property type="match status" value="1"/>
</dbReference>
<dbReference type="HAMAP" id="MF_00041">
    <property type="entry name" value="Cys_tRNA_synth"/>
    <property type="match status" value="1"/>
</dbReference>
<dbReference type="InterPro" id="IPR015803">
    <property type="entry name" value="Cys-tRNA-ligase"/>
</dbReference>
<dbReference type="PANTHER" id="PTHR10890:SF3">
    <property type="entry name" value="CYSTEINE--TRNA LIGASE, CYTOPLASMIC"/>
    <property type="match status" value="1"/>
</dbReference>
<evidence type="ECO:0000256" key="4">
    <source>
        <dbReference type="ARBA" id="ARBA00022490"/>
    </source>
</evidence>
<organism evidence="14 15">
    <name type="scientific">Chitinophaga jiangningensis</name>
    <dbReference type="NCBI Taxonomy" id="1419482"/>
    <lineage>
        <taxon>Bacteria</taxon>
        <taxon>Pseudomonadati</taxon>
        <taxon>Bacteroidota</taxon>
        <taxon>Chitinophagia</taxon>
        <taxon>Chitinophagales</taxon>
        <taxon>Chitinophagaceae</taxon>
        <taxon>Chitinophaga</taxon>
    </lineage>
</organism>
<dbReference type="EC" id="6.1.1.16" evidence="12"/>
<keyword evidence="5 12" id="KW-0436">Ligase</keyword>
<proteinExistence type="inferred from homology"/>
<keyword evidence="9 12" id="KW-0067">ATP-binding</keyword>
<dbReference type="Pfam" id="PF09190">
    <property type="entry name" value="DALR_2"/>
    <property type="match status" value="1"/>
</dbReference>
<dbReference type="Gene3D" id="1.20.120.1910">
    <property type="entry name" value="Cysteine-tRNA ligase, C-terminal anti-codon recognition domain"/>
    <property type="match status" value="1"/>
</dbReference>
<comment type="cofactor">
    <cofactor evidence="12">
        <name>Zn(2+)</name>
        <dbReference type="ChEBI" id="CHEBI:29105"/>
    </cofactor>
    <text evidence="12">Binds 1 zinc ion per subunit.</text>
</comment>
<feature type="short sequence motif" description="'HIGH' region" evidence="12">
    <location>
        <begin position="75"/>
        <end position="85"/>
    </location>
</feature>
<keyword evidence="8 12" id="KW-0862">Zinc</keyword>
<evidence type="ECO:0000256" key="7">
    <source>
        <dbReference type="ARBA" id="ARBA00022741"/>
    </source>
</evidence>
<dbReference type="EMBL" id="FRBL01000007">
    <property type="protein sequence ID" value="SHM34679.1"/>
    <property type="molecule type" value="Genomic_DNA"/>
</dbReference>
<dbReference type="PRINTS" id="PR00983">
    <property type="entry name" value="TRNASYNTHCYS"/>
</dbReference>
<dbReference type="SUPFAM" id="SSF52374">
    <property type="entry name" value="Nucleotidylyl transferase"/>
    <property type="match status" value="1"/>
</dbReference>
<evidence type="ECO:0000259" key="13">
    <source>
        <dbReference type="SMART" id="SM00840"/>
    </source>
</evidence>
<dbReference type="GO" id="GO:0006423">
    <property type="term" value="P:cysteinyl-tRNA aminoacylation"/>
    <property type="evidence" value="ECO:0007669"/>
    <property type="project" value="UniProtKB-UniRule"/>
</dbReference>
<comment type="similarity">
    <text evidence="2 12">Belongs to the class-I aminoacyl-tRNA synthetase family.</text>
</comment>
<dbReference type="GO" id="GO:0008270">
    <property type="term" value="F:zinc ion binding"/>
    <property type="evidence" value="ECO:0007669"/>
    <property type="project" value="UniProtKB-UniRule"/>
</dbReference>
<sequence length="543" mass="62261">MLLLQQYYRHSPAVATRAQHGTLLDDASSVICKKIKSVYYLQHMSELKIYNSIHRQKEVFTPITPGHVGMYVCGPTVSGESHLGHARPYITFDVVNRYLRFLGYKVRYVRNITDAGHFEEEGREAEDKISKKAILEKLEPMELVQKYTNLYHWAMLQFNNLEPSIEPTATGHIIEQIEMIKTIMEKGYAYEVDGNVYFDVKKYAASYDYGILSGRVLEDMLETTRELDGQEEKRNKVDFALWKKAPPEHIMRWPSPWGEGFPGWHIECSAMSAKYLGSQFDIHGGGMDLQFPHHECEIAQSEIAHGELMARYWMHNNMITINGRKMGKSYGNTITLTEMFSGNNPQLEKGYSPMVIRFFVLQTHYRGTLDFSNEALLAAEKGLQRLWAAYEVLQKLTYTGNGQPINEELDKQVRQLCAELPEFMNDDFNTAKVMANLFELAPVINSLKGGQIKMHEISEDTFNLMLHSWKTYLVDILGIQMEVLGTDEDKLDGVLQMLINMRKEAKARKDYATSDKIRNELLAVGIQLKDEKDGSVSYSIVQD</sequence>
<dbReference type="PANTHER" id="PTHR10890">
    <property type="entry name" value="CYSTEINYL-TRNA SYNTHETASE"/>
    <property type="match status" value="1"/>
</dbReference>
<comment type="subunit">
    <text evidence="3 12">Monomer.</text>
</comment>
<keyword evidence="6 12" id="KW-0479">Metal-binding</keyword>
<keyword evidence="11 12" id="KW-0030">Aminoacyl-tRNA synthetase</keyword>
<evidence type="ECO:0000256" key="11">
    <source>
        <dbReference type="ARBA" id="ARBA00023146"/>
    </source>
</evidence>
<evidence type="ECO:0000256" key="8">
    <source>
        <dbReference type="ARBA" id="ARBA00022833"/>
    </source>
</evidence>
<comment type="subcellular location">
    <subcellularLocation>
        <location evidence="1 12">Cytoplasm</location>
    </subcellularLocation>
</comment>
<dbReference type="STRING" id="1419482.SAMN05444266_107472"/>
<dbReference type="InterPro" id="IPR024909">
    <property type="entry name" value="Cys-tRNA/MSH_ligase"/>
</dbReference>
<gene>
    <name evidence="12" type="primary">cysS</name>
    <name evidence="14" type="ORF">SAMN05444266_107472</name>
</gene>
<evidence type="ECO:0000256" key="12">
    <source>
        <dbReference type="HAMAP-Rule" id="MF_00041"/>
    </source>
</evidence>
<feature type="binding site" evidence="12">
    <location>
        <position position="268"/>
    </location>
    <ligand>
        <name>Zn(2+)</name>
        <dbReference type="ChEBI" id="CHEBI:29105"/>
    </ligand>
</feature>
<dbReference type="GO" id="GO:0004817">
    <property type="term" value="F:cysteine-tRNA ligase activity"/>
    <property type="evidence" value="ECO:0007669"/>
    <property type="project" value="UniProtKB-UniRule"/>
</dbReference>
<dbReference type="InterPro" id="IPR015273">
    <property type="entry name" value="Cys-tRNA-synt_Ia_DALR"/>
</dbReference>
<reference evidence="14 15" key="1">
    <citation type="submission" date="2016-11" db="EMBL/GenBank/DDBJ databases">
        <authorList>
            <person name="Jaros S."/>
            <person name="Januszkiewicz K."/>
            <person name="Wedrychowicz H."/>
        </authorList>
    </citation>
    <scope>NUCLEOTIDE SEQUENCE [LARGE SCALE GENOMIC DNA]</scope>
    <source>
        <strain evidence="14 15">DSM 27406</strain>
    </source>
</reference>
<keyword evidence="7 12" id="KW-0547">Nucleotide-binding</keyword>
<evidence type="ECO:0000313" key="15">
    <source>
        <dbReference type="Proteomes" id="UP000184420"/>
    </source>
</evidence>
<dbReference type="NCBIfam" id="TIGR00435">
    <property type="entry name" value="cysS"/>
    <property type="match status" value="1"/>
</dbReference>